<evidence type="ECO:0000313" key="7">
    <source>
        <dbReference type="EMBL" id="SFN62898.1"/>
    </source>
</evidence>
<dbReference type="Gene3D" id="3.40.630.10">
    <property type="entry name" value="Zn peptidases"/>
    <property type="match status" value="1"/>
</dbReference>
<dbReference type="GO" id="GO:0005737">
    <property type="term" value="C:cytoplasm"/>
    <property type="evidence" value="ECO:0007669"/>
    <property type="project" value="InterPro"/>
</dbReference>
<dbReference type="InterPro" id="IPR000819">
    <property type="entry name" value="Peptidase_M17_C"/>
</dbReference>
<dbReference type="GO" id="GO:0030145">
    <property type="term" value="F:manganese ion binding"/>
    <property type="evidence" value="ECO:0007669"/>
    <property type="project" value="InterPro"/>
</dbReference>
<dbReference type="Pfam" id="PF21337">
    <property type="entry name" value="Peptidase_M17_N_1"/>
    <property type="match status" value="1"/>
</dbReference>
<sequence>MTPTPIDAWIRPDESVSAIPLVLVDSSEFEATVASLGDAVRRACVANGFRGENGRTLGVTLADGEESIMLAGCNRRDGLFALASLPVRLPEGDYRLDPRGIALEPAQAALGWALGAYRYTRYRKPTRPAARLLVDQDVRARIGSQAEAAYLTRDLINAPTQDMGPAELAAAVRALAERHAANYREWVGDTLLEDNFPTIHAVGRAAANDRQPRLAMLSHGADDAPHVVLVGKGVCFDTGGLDLKTADGMRWMKKDMGGAAHAIALAGLLLDARLPIRLTLLIPAVENAVAGNAFRPGEVIRTRAGLSVEIDNTDAEGRLVLCDALAYASELKPDLILDFATLTGAARVALGADLPALFCNRDEIAEALLAAGTKTQDPLWRMPLWRPYLTMLDSYMADLANSGSSRHAGAIIAALFLERFVPESTAWCHLDVYSWNDTERPGRPRGGEAQGLRAYLEFLRLRYG</sequence>
<dbReference type="PRINTS" id="PR00481">
    <property type="entry name" value="LAMNOPPTDASE"/>
</dbReference>
<dbReference type="EMBL" id="FOVF01000039">
    <property type="protein sequence ID" value="SFN62898.1"/>
    <property type="molecule type" value="Genomic_DNA"/>
</dbReference>
<keyword evidence="3" id="KW-0645">Protease</keyword>
<dbReference type="InterPro" id="IPR011356">
    <property type="entry name" value="Leucine_aapep/pepB"/>
</dbReference>
<evidence type="ECO:0000256" key="1">
    <source>
        <dbReference type="ARBA" id="ARBA00009528"/>
    </source>
</evidence>
<dbReference type="PROSITE" id="PS00631">
    <property type="entry name" value="CYTOSOL_AP"/>
    <property type="match status" value="1"/>
</dbReference>
<keyword evidence="4" id="KW-0378">Hydrolase</keyword>
<evidence type="ECO:0000256" key="5">
    <source>
        <dbReference type="ARBA" id="ARBA00023211"/>
    </source>
</evidence>
<evidence type="ECO:0000256" key="4">
    <source>
        <dbReference type="ARBA" id="ARBA00022801"/>
    </source>
</evidence>
<evidence type="ECO:0000313" key="8">
    <source>
        <dbReference type="Proteomes" id="UP000198575"/>
    </source>
</evidence>
<dbReference type="Proteomes" id="UP000198575">
    <property type="component" value="Unassembled WGS sequence"/>
</dbReference>
<dbReference type="InterPro" id="IPR043472">
    <property type="entry name" value="Macro_dom-like"/>
</dbReference>
<keyword evidence="8" id="KW-1185">Reference proteome</keyword>
<evidence type="ECO:0000256" key="2">
    <source>
        <dbReference type="ARBA" id="ARBA00022438"/>
    </source>
</evidence>
<feature type="domain" description="Cytosol aminopeptidase" evidence="6">
    <location>
        <begin position="312"/>
        <end position="319"/>
    </location>
</feature>
<dbReference type="GO" id="GO:0070006">
    <property type="term" value="F:metalloaminopeptidase activity"/>
    <property type="evidence" value="ECO:0007669"/>
    <property type="project" value="InterPro"/>
</dbReference>
<name>A0A1I5AKF0_9GAMM</name>
<reference evidence="7 8" key="1">
    <citation type="submission" date="2016-10" db="EMBL/GenBank/DDBJ databases">
        <authorList>
            <person name="de Groot N.N."/>
        </authorList>
    </citation>
    <scope>NUCLEOTIDE SEQUENCE [LARGE SCALE GENOMIC DNA]</scope>
    <source>
        <strain evidence="7 8">CGMCC 1.7659</strain>
    </source>
</reference>
<proteinExistence type="inferred from homology"/>
<dbReference type="Pfam" id="PF00883">
    <property type="entry name" value="Peptidase_M17"/>
    <property type="match status" value="1"/>
</dbReference>
<protein>
    <submittedName>
        <fullName evidence="7">Leucyl aminopeptidase</fullName>
    </submittedName>
</protein>
<keyword evidence="2 7" id="KW-0031">Aminopeptidase</keyword>
<keyword evidence="5" id="KW-0464">Manganese</keyword>
<dbReference type="PANTHER" id="PTHR11963:SF20">
    <property type="entry name" value="PEPTIDASE B"/>
    <property type="match status" value="1"/>
</dbReference>
<comment type="similarity">
    <text evidence="1">Belongs to the peptidase M17 family.</text>
</comment>
<dbReference type="Gene3D" id="3.40.220.10">
    <property type="entry name" value="Leucine Aminopeptidase, subunit E, domain 1"/>
    <property type="match status" value="1"/>
</dbReference>
<dbReference type="GO" id="GO:0006508">
    <property type="term" value="P:proteolysis"/>
    <property type="evidence" value="ECO:0007669"/>
    <property type="project" value="UniProtKB-KW"/>
</dbReference>
<dbReference type="STRING" id="578942.SAMN05216289_13914"/>
<dbReference type="PANTHER" id="PTHR11963">
    <property type="entry name" value="LEUCINE AMINOPEPTIDASE-RELATED"/>
    <property type="match status" value="1"/>
</dbReference>
<evidence type="ECO:0000256" key="3">
    <source>
        <dbReference type="ARBA" id="ARBA00022670"/>
    </source>
</evidence>
<dbReference type="AlphaFoldDB" id="A0A1I5AKF0"/>
<dbReference type="InterPro" id="IPR048816">
    <property type="entry name" value="Peptidase_M17_N_1"/>
</dbReference>
<dbReference type="CDD" id="cd00433">
    <property type="entry name" value="Peptidase_M17"/>
    <property type="match status" value="1"/>
</dbReference>
<evidence type="ECO:0000259" key="6">
    <source>
        <dbReference type="PROSITE" id="PS00631"/>
    </source>
</evidence>
<accession>A0A1I5AKF0</accession>
<gene>
    <name evidence="7" type="ORF">SAMN05216289_13914</name>
</gene>
<organism evidence="7 8">
    <name type="scientific">Dokdonella immobilis</name>
    <dbReference type="NCBI Taxonomy" id="578942"/>
    <lineage>
        <taxon>Bacteria</taxon>
        <taxon>Pseudomonadati</taxon>
        <taxon>Pseudomonadota</taxon>
        <taxon>Gammaproteobacteria</taxon>
        <taxon>Lysobacterales</taxon>
        <taxon>Rhodanobacteraceae</taxon>
        <taxon>Dokdonella</taxon>
    </lineage>
</organism>
<dbReference type="RefSeq" id="WP_245778977.1">
    <property type="nucleotide sequence ID" value="NZ_FOVF01000039.1"/>
</dbReference>
<dbReference type="SUPFAM" id="SSF53187">
    <property type="entry name" value="Zn-dependent exopeptidases"/>
    <property type="match status" value="1"/>
</dbReference>